<dbReference type="InterPro" id="IPR027417">
    <property type="entry name" value="P-loop_NTPase"/>
</dbReference>
<dbReference type="OrthoDB" id="10261556at2759"/>
<dbReference type="EMBL" id="JAGMUU010000033">
    <property type="protein sequence ID" value="KAH7118074.1"/>
    <property type="molecule type" value="Genomic_DNA"/>
</dbReference>
<evidence type="ECO:0000313" key="2">
    <source>
        <dbReference type="EMBL" id="KAH7118074.1"/>
    </source>
</evidence>
<protein>
    <recommendedName>
        <fullName evidence="1">Helicase C-terminal domain-containing protein</fullName>
    </recommendedName>
</protein>
<evidence type="ECO:0000259" key="1">
    <source>
        <dbReference type="Pfam" id="PF00271"/>
    </source>
</evidence>
<accession>A0A9P9DF83</accession>
<dbReference type="SUPFAM" id="SSF52540">
    <property type="entry name" value="P-loop containing nucleoside triphosphate hydrolases"/>
    <property type="match status" value="1"/>
</dbReference>
<feature type="domain" description="Helicase C-terminal" evidence="1">
    <location>
        <begin position="2"/>
        <end position="43"/>
    </location>
</feature>
<dbReference type="Pfam" id="PF00271">
    <property type="entry name" value="Helicase_C"/>
    <property type="match status" value="1"/>
</dbReference>
<sequence>GETPSIVATAALGKGLDVPGITYVIHLEAPHIIIDYAQEAGRIPPSRTRP</sequence>
<gene>
    <name evidence="2" type="ORF">B0J13DRAFT_458819</name>
</gene>
<dbReference type="Proteomes" id="UP000717696">
    <property type="component" value="Unassembled WGS sequence"/>
</dbReference>
<comment type="caution">
    <text evidence="2">The sequence shown here is derived from an EMBL/GenBank/DDBJ whole genome shotgun (WGS) entry which is preliminary data.</text>
</comment>
<dbReference type="InterPro" id="IPR001650">
    <property type="entry name" value="Helicase_C-like"/>
</dbReference>
<organism evidence="2 3">
    <name type="scientific">Dactylonectria estremocensis</name>
    <dbReference type="NCBI Taxonomy" id="1079267"/>
    <lineage>
        <taxon>Eukaryota</taxon>
        <taxon>Fungi</taxon>
        <taxon>Dikarya</taxon>
        <taxon>Ascomycota</taxon>
        <taxon>Pezizomycotina</taxon>
        <taxon>Sordariomycetes</taxon>
        <taxon>Hypocreomycetidae</taxon>
        <taxon>Hypocreales</taxon>
        <taxon>Nectriaceae</taxon>
        <taxon>Dactylonectria</taxon>
    </lineage>
</organism>
<reference evidence="2" key="1">
    <citation type="journal article" date="2021" name="Nat. Commun.">
        <title>Genetic determinants of endophytism in the Arabidopsis root mycobiome.</title>
        <authorList>
            <person name="Mesny F."/>
            <person name="Miyauchi S."/>
            <person name="Thiergart T."/>
            <person name="Pickel B."/>
            <person name="Atanasova L."/>
            <person name="Karlsson M."/>
            <person name="Huettel B."/>
            <person name="Barry K.W."/>
            <person name="Haridas S."/>
            <person name="Chen C."/>
            <person name="Bauer D."/>
            <person name="Andreopoulos W."/>
            <person name="Pangilinan J."/>
            <person name="LaButti K."/>
            <person name="Riley R."/>
            <person name="Lipzen A."/>
            <person name="Clum A."/>
            <person name="Drula E."/>
            <person name="Henrissat B."/>
            <person name="Kohler A."/>
            <person name="Grigoriev I.V."/>
            <person name="Martin F.M."/>
            <person name="Hacquard S."/>
        </authorList>
    </citation>
    <scope>NUCLEOTIDE SEQUENCE</scope>
    <source>
        <strain evidence="2">MPI-CAGE-AT-0021</strain>
    </source>
</reference>
<dbReference type="AlphaFoldDB" id="A0A9P9DF83"/>
<proteinExistence type="predicted"/>
<evidence type="ECO:0000313" key="3">
    <source>
        <dbReference type="Proteomes" id="UP000717696"/>
    </source>
</evidence>
<name>A0A9P9DF83_9HYPO</name>
<keyword evidence="3" id="KW-1185">Reference proteome</keyword>
<feature type="non-terminal residue" evidence="2">
    <location>
        <position position="1"/>
    </location>
</feature>
<dbReference type="Gene3D" id="3.40.50.300">
    <property type="entry name" value="P-loop containing nucleotide triphosphate hydrolases"/>
    <property type="match status" value="1"/>
</dbReference>